<dbReference type="RefSeq" id="WP_013969831.1">
    <property type="nucleotide sequence ID" value="NC_015732.1"/>
</dbReference>
<organism evidence="2 3">
    <name type="scientific">Gracilinema caldarium (strain ATCC 51460 / DSM 7334 / H1)</name>
    <name type="common">Treponema caldarium</name>
    <dbReference type="NCBI Taxonomy" id="744872"/>
    <lineage>
        <taxon>Bacteria</taxon>
        <taxon>Pseudomonadati</taxon>
        <taxon>Spirochaetota</taxon>
        <taxon>Spirochaetia</taxon>
        <taxon>Spirochaetales</taxon>
        <taxon>Breznakiellaceae</taxon>
        <taxon>Gracilinema</taxon>
    </lineage>
</organism>
<dbReference type="Pfam" id="PF18660">
    <property type="entry name" value="Tsi6"/>
    <property type="match status" value="1"/>
</dbReference>
<gene>
    <name evidence="2" type="ordered locus">Spica_2441</name>
</gene>
<dbReference type="OrthoDB" id="6937479at2"/>
<protein>
    <recommendedName>
        <fullName evidence="1">Tsi6 domain-containing protein</fullName>
    </recommendedName>
</protein>
<dbReference type="EMBL" id="CP002868">
    <property type="protein sequence ID" value="AEJ20550.1"/>
    <property type="molecule type" value="Genomic_DNA"/>
</dbReference>
<dbReference type="AlphaFoldDB" id="F8F4A3"/>
<evidence type="ECO:0000313" key="3">
    <source>
        <dbReference type="Proteomes" id="UP000000503"/>
    </source>
</evidence>
<name>F8F4A3_GRAC1</name>
<reference evidence="3" key="1">
    <citation type="journal article" date="2013" name="Stand. Genomic Sci.">
        <title>Genome sequence of the thermophilic fresh-water bacterium Spirochaeta caldaria type strain (H1(T)), reclassification of Spirochaeta caldaria, Spirochaeta stenostrepta, and Spirochaeta zuelzerae in the genus Treponema as Treponema caldaria comb. nov., Treponema stenostrepta comb. nov., and Treponema zuelzerae comb. nov., and emendation of the genus Treponema.</title>
        <authorList>
            <person name="Abt B."/>
            <person name="Goker M."/>
            <person name="Scheuner C."/>
            <person name="Han C."/>
            <person name="Lu M."/>
            <person name="Misra M."/>
            <person name="Lapidus A."/>
            <person name="Nolan M."/>
            <person name="Lucas S."/>
            <person name="Hammon N."/>
            <person name="Deshpande S."/>
            <person name="Cheng J.F."/>
            <person name="Tapia R."/>
            <person name="Goodwin L.A."/>
            <person name="Pitluck S."/>
            <person name="Liolios K."/>
            <person name="Pagani I."/>
            <person name="Ivanova N."/>
            <person name="Mavromatis K."/>
            <person name="Mikhailova N."/>
            <person name="Huntemann M."/>
            <person name="Pati A."/>
            <person name="Chen A."/>
            <person name="Palaniappan K."/>
            <person name="Land M."/>
            <person name="Hauser L."/>
            <person name="Jeffries C.D."/>
            <person name="Rohde M."/>
            <person name="Spring S."/>
            <person name="Gronow S."/>
            <person name="Detter J.C."/>
            <person name="Bristow J."/>
            <person name="Eisen J.A."/>
            <person name="Markowitz V."/>
            <person name="Hugenholtz P."/>
            <person name="Kyrpides N.C."/>
            <person name="Woyke T."/>
            <person name="Klenk H.P."/>
        </authorList>
    </citation>
    <scope>NUCLEOTIDE SEQUENCE</scope>
    <source>
        <strain evidence="3">ATCC 51460 / DSM 7334 / H1</strain>
    </source>
</reference>
<dbReference type="KEGG" id="scd:Spica_2441"/>
<evidence type="ECO:0000313" key="2">
    <source>
        <dbReference type="EMBL" id="AEJ20550.1"/>
    </source>
</evidence>
<keyword evidence="3" id="KW-1185">Reference proteome</keyword>
<sequence length="128" mass="13986">MSVEISELSGLLDSASKMVNDRLAHAPGWQVLQVIQTQLQAMQDDVNHERVPTAEAKKRINIGVLAVREFEANDPEFADILIKAAYLYKKLSPRLSTTVPVPQEQANALVAEANTLQATGGYEEAVKA</sequence>
<dbReference type="HOGENOM" id="CLU_1958599_0_0_12"/>
<evidence type="ECO:0000259" key="1">
    <source>
        <dbReference type="Pfam" id="PF18660"/>
    </source>
</evidence>
<accession>F8F4A3</accession>
<dbReference type="InterPro" id="IPR040818">
    <property type="entry name" value="Tsi6"/>
</dbReference>
<feature type="domain" description="Tsi6" evidence="1">
    <location>
        <begin position="12"/>
        <end position="90"/>
    </location>
</feature>
<dbReference type="Proteomes" id="UP000000503">
    <property type="component" value="Chromosome"/>
</dbReference>
<proteinExistence type="predicted"/>